<dbReference type="Gene3D" id="1.20.5.3310">
    <property type="match status" value="1"/>
</dbReference>
<keyword evidence="4" id="KW-0653">Protein transport</keyword>
<evidence type="ECO:0000256" key="4">
    <source>
        <dbReference type="ARBA" id="ARBA00022927"/>
    </source>
</evidence>
<evidence type="ECO:0000256" key="8">
    <source>
        <dbReference type="SAM" id="MobiDB-lite"/>
    </source>
</evidence>
<organism evidence="9 10">
    <name type="scientific">Streptomyces iconiensis</name>
    <dbReference type="NCBI Taxonomy" id="1384038"/>
    <lineage>
        <taxon>Bacteria</taxon>
        <taxon>Bacillati</taxon>
        <taxon>Actinomycetota</taxon>
        <taxon>Actinomycetes</taxon>
        <taxon>Kitasatosporales</taxon>
        <taxon>Streptomycetaceae</taxon>
        <taxon>Streptomyces</taxon>
    </lineage>
</organism>
<comment type="caution">
    <text evidence="9">The sequence shown here is derived from an EMBL/GenBank/DDBJ whole genome shotgun (WGS) entry which is preliminary data.</text>
</comment>
<dbReference type="Pfam" id="PF02416">
    <property type="entry name" value="TatA_B_E"/>
    <property type="match status" value="1"/>
</dbReference>
<gene>
    <name evidence="9" type="ORF">NMN56_020635</name>
</gene>
<evidence type="ECO:0000256" key="2">
    <source>
        <dbReference type="ARBA" id="ARBA00022448"/>
    </source>
</evidence>
<keyword evidence="6" id="KW-0811">Translocation</keyword>
<name>A0ABT6ZZ59_9ACTN</name>
<dbReference type="InterPro" id="IPR003369">
    <property type="entry name" value="TatA/B/E"/>
</dbReference>
<evidence type="ECO:0000256" key="6">
    <source>
        <dbReference type="ARBA" id="ARBA00023010"/>
    </source>
</evidence>
<evidence type="ECO:0000256" key="3">
    <source>
        <dbReference type="ARBA" id="ARBA00022692"/>
    </source>
</evidence>
<evidence type="ECO:0000256" key="7">
    <source>
        <dbReference type="ARBA" id="ARBA00023136"/>
    </source>
</evidence>
<keyword evidence="7" id="KW-0472">Membrane</keyword>
<accession>A0ABT6ZZ59</accession>
<keyword evidence="10" id="KW-1185">Reference proteome</keyword>
<reference evidence="9 10" key="1">
    <citation type="submission" date="2023-05" db="EMBL/GenBank/DDBJ databases">
        <title>Streptantibioticus silvisoli sp. nov., acidotolerant actinomycetes 1 from pine litter.</title>
        <authorList>
            <person name="Swiecimska M."/>
            <person name="Golinska P."/>
            <person name="Sangal V."/>
            <person name="Wachnowicz B."/>
            <person name="Goodfellow M."/>
        </authorList>
    </citation>
    <scope>NUCLEOTIDE SEQUENCE [LARGE SCALE GENOMIC DNA]</scope>
    <source>
        <strain evidence="9 10">DSM 42109</strain>
    </source>
</reference>
<feature type="region of interest" description="Disordered" evidence="8">
    <location>
        <begin position="42"/>
        <end position="65"/>
    </location>
</feature>
<keyword evidence="2" id="KW-0813">Transport</keyword>
<evidence type="ECO:0000256" key="1">
    <source>
        <dbReference type="ARBA" id="ARBA00004167"/>
    </source>
</evidence>
<dbReference type="Proteomes" id="UP001214441">
    <property type="component" value="Unassembled WGS sequence"/>
</dbReference>
<proteinExistence type="predicted"/>
<dbReference type="EMBL" id="JANCPR020000020">
    <property type="protein sequence ID" value="MDJ1134326.1"/>
    <property type="molecule type" value="Genomic_DNA"/>
</dbReference>
<dbReference type="RefSeq" id="WP_274046585.1">
    <property type="nucleotide sequence ID" value="NZ_JANCPR020000020.1"/>
</dbReference>
<keyword evidence="3" id="KW-0812">Transmembrane</keyword>
<sequence length="65" mass="6990">MFGLSEIAVLLLVAVVLLGARKLPEVARNMGKSTRILKSEAKAMKRGDDGAGPVNVVTRAEREKQ</sequence>
<comment type="subcellular location">
    <subcellularLocation>
        <location evidence="1">Membrane</location>
        <topology evidence="1">Single-pass membrane protein</topology>
    </subcellularLocation>
</comment>
<protein>
    <submittedName>
        <fullName evidence="9">Twin-arginine translocase TatA/TatE family subunit</fullName>
    </submittedName>
</protein>
<evidence type="ECO:0000313" key="10">
    <source>
        <dbReference type="Proteomes" id="UP001214441"/>
    </source>
</evidence>
<evidence type="ECO:0000256" key="5">
    <source>
        <dbReference type="ARBA" id="ARBA00022989"/>
    </source>
</evidence>
<keyword evidence="5" id="KW-1133">Transmembrane helix</keyword>
<evidence type="ECO:0000313" key="9">
    <source>
        <dbReference type="EMBL" id="MDJ1134326.1"/>
    </source>
</evidence>